<comment type="similarity">
    <text evidence="1">Belongs to the disease resistance NB-LRR family.</text>
</comment>
<dbReference type="Gene3D" id="1.20.5.4130">
    <property type="match status" value="1"/>
</dbReference>
<comment type="caution">
    <text evidence="11">The sequence shown here is derived from an EMBL/GenBank/DDBJ whole genome shotgun (WGS) entry which is preliminary data.</text>
</comment>
<dbReference type="GO" id="GO:0051607">
    <property type="term" value="P:defense response to virus"/>
    <property type="evidence" value="ECO:0007669"/>
    <property type="project" value="UniProtKB-ARBA"/>
</dbReference>
<evidence type="ECO:0000256" key="6">
    <source>
        <dbReference type="ARBA" id="ARBA00022840"/>
    </source>
</evidence>
<keyword evidence="3" id="KW-0677">Repeat</keyword>
<name>A0A2U1M9V1_ARTAN</name>
<dbReference type="GO" id="GO:0043531">
    <property type="term" value="F:ADP binding"/>
    <property type="evidence" value="ECO:0007669"/>
    <property type="project" value="InterPro"/>
</dbReference>
<organism evidence="11 12">
    <name type="scientific">Artemisia annua</name>
    <name type="common">Sweet wormwood</name>
    <dbReference type="NCBI Taxonomy" id="35608"/>
    <lineage>
        <taxon>Eukaryota</taxon>
        <taxon>Viridiplantae</taxon>
        <taxon>Streptophyta</taxon>
        <taxon>Embryophyta</taxon>
        <taxon>Tracheophyta</taxon>
        <taxon>Spermatophyta</taxon>
        <taxon>Magnoliopsida</taxon>
        <taxon>eudicotyledons</taxon>
        <taxon>Gunneridae</taxon>
        <taxon>Pentapetalae</taxon>
        <taxon>asterids</taxon>
        <taxon>campanulids</taxon>
        <taxon>Asterales</taxon>
        <taxon>Asteraceae</taxon>
        <taxon>Asteroideae</taxon>
        <taxon>Anthemideae</taxon>
        <taxon>Artemisiinae</taxon>
        <taxon>Artemisia</taxon>
    </lineage>
</organism>
<evidence type="ECO:0000313" key="11">
    <source>
        <dbReference type="EMBL" id="PWA58044.1"/>
    </source>
</evidence>
<dbReference type="InterPro" id="IPR041118">
    <property type="entry name" value="Rx_N"/>
</dbReference>
<dbReference type="AlphaFoldDB" id="A0A2U1M9V1"/>
<dbReference type="SUPFAM" id="SSF52058">
    <property type="entry name" value="L domain-like"/>
    <property type="match status" value="1"/>
</dbReference>
<sequence length="924" mass="106342">MADPFTSALVRDVVEKLTSKAIQEYGLLRGLKNDLSALENTFKLIKGVLYDAEMKQTTQKAVEEWLKTLKSASLEMEKVLDEAKTVAMIQRLHGEMGKKYKIRAFFSSRYNPVMVRFRIAHKVKNIRKKLEDINADRSKFDLTASNTTSKYDGGIGGEISDRETTSLMPLVEIYGRDEEKKMIVDKICNQDIGITHDVRVYAIWGMGGIGKTTLAQYVYNHETVQTHFEFKCWVYVSAVFDVKRIIKQIIKSICGPEDLKDLKLDKMSLDDLERELESKLSGKKYFIIMDDVWIENNEKWNELCKPLSCGAKGSTVMVTTRKKNTAQQMAKIPELQRNVETLSEEESWALFKMFAFPDRGERENVSSELELVGKKIAEKCNGLPLAVITVGSLMLTKEKKVNEWQDVNDNFKWEQDDDIVLPALRLSYNDLPPRMKICFAYCCVFSKGEEMSKDSLIELWIANGFIPSEGGMSSYVLGQKIFTFLVQRSFFQDVVEKDIDTGVICKMHDLMHDLAQYEMGHDCAVIEPGKELIRSDEVLHLSLSCKDFEFPRQDLKKLRSVRSMLVFNRYHTSNIRQISSHVCLRVLYFNKIRSSTLPESICKLIHLRYLNISDSEIKVLPESIIYLQNLQTLILEGCWKLRELPKGLRYMRNLQRLDIDNGNMFPSLKHMPVGIKELTNLRRLSNFAVGKYKGARIGELGNLNLLGWELWLSGLENVGGLRDAKSANLKDKTNLKSLTLDWSRGRSEETNDSEVVEGLEPNSGLQELKIDGYMGTVISPSWLLKLVNLTSIQLNQLRMCEQLPPLGKLPSLKRIELWRMFYLKCFHDDDNSKSKDEILFPSLQQLHISECWYLVSLPNNFPKLQSLELKSCHLLRYLPDEIQSFKDLNQITIEGCKILSRRCEEEIGKYWPKISHIPHRDIQT</sequence>
<dbReference type="InterPro" id="IPR042197">
    <property type="entry name" value="Apaf_helical"/>
</dbReference>
<keyword evidence="12" id="KW-1185">Reference proteome</keyword>
<dbReference type="Pfam" id="PF18052">
    <property type="entry name" value="Rx_N"/>
    <property type="match status" value="1"/>
</dbReference>
<dbReference type="Proteomes" id="UP000245207">
    <property type="component" value="Unassembled WGS sequence"/>
</dbReference>
<dbReference type="InterPro" id="IPR032675">
    <property type="entry name" value="LRR_dom_sf"/>
</dbReference>
<dbReference type="Pfam" id="PF23559">
    <property type="entry name" value="WHD_DRP"/>
    <property type="match status" value="1"/>
</dbReference>
<evidence type="ECO:0000256" key="1">
    <source>
        <dbReference type="ARBA" id="ARBA00008894"/>
    </source>
</evidence>
<keyword evidence="4" id="KW-0547">Nucleotide-binding</keyword>
<evidence type="ECO:0000313" key="12">
    <source>
        <dbReference type="Proteomes" id="UP000245207"/>
    </source>
</evidence>
<gene>
    <name evidence="11" type="ORF">CTI12_AA405790</name>
</gene>
<keyword evidence="6" id="KW-0067">ATP-binding</keyword>
<evidence type="ECO:0000256" key="4">
    <source>
        <dbReference type="ARBA" id="ARBA00022741"/>
    </source>
</evidence>
<feature type="domain" description="NB-ARC" evidence="7">
    <location>
        <begin position="195"/>
        <end position="358"/>
    </location>
</feature>
<dbReference type="PANTHER" id="PTHR36766:SF47">
    <property type="entry name" value="NB-ARC DOMAIN-CONTAINING PROTEIN"/>
    <property type="match status" value="1"/>
</dbReference>
<evidence type="ECO:0000256" key="2">
    <source>
        <dbReference type="ARBA" id="ARBA00022614"/>
    </source>
</evidence>
<dbReference type="FunFam" id="3.40.50.300:FF:001091">
    <property type="entry name" value="Probable disease resistance protein At1g61300"/>
    <property type="match status" value="1"/>
</dbReference>
<dbReference type="Pfam" id="PF23598">
    <property type="entry name" value="LRR_14"/>
    <property type="match status" value="1"/>
</dbReference>
<dbReference type="EMBL" id="PKPP01006004">
    <property type="protein sequence ID" value="PWA58044.1"/>
    <property type="molecule type" value="Genomic_DNA"/>
</dbReference>
<dbReference type="PRINTS" id="PR00364">
    <property type="entry name" value="DISEASERSIST"/>
</dbReference>
<feature type="domain" description="Disease resistance N-terminal" evidence="8">
    <location>
        <begin position="10"/>
        <end position="91"/>
    </location>
</feature>
<feature type="domain" description="Disease resistance R13L4/SHOC-2-like LRR" evidence="10">
    <location>
        <begin position="561"/>
        <end position="872"/>
    </location>
</feature>
<dbReference type="FunFam" id="1.10.10.10:FF:000322">
    <property type="entry name" value="Probable disease resistance protein At1g63360"/>
    <property type="match status" value="1"/>
</dbReference>
<evidence type="ECO:0000259" key="9">
    <source>
        <dbReference type="Pfam" id="PF23559"/>
    </source>
</evidence>
<feature type="domain" description="Disease resistance protein winged helix" evidence="9">
    <location>
        <begin position="444"/>
        <end position="515"/>
    </location>
</feature>
<dbReference type="Gene3D" id="3.40.50.300">
    <property type="entry name" value="P-loop containing nucleotide triphosphate hydrolases"/>
    <property type="match status" value="1"/>
</dbReference>
<evidence type="ECO:0000259" key="8">
    <source>
        <dbReference type="Pfam" id="PF18052"/>
    </source>
</evidence>
<evidence type="ECO:0000256" key="5">
    <source>
        <dbReference type="ARBA" id="ARBA00022821"/>
    </source>
</evidence>
<accession>A0A2U1M9V1</accession>
<dbReference type="InterPro" id="IPR027417">
    <property type="entry name" value="P-loop_NTPase"/>
</dbReference>
<dbReference type="InterPro" id="IPR002182">
    <property type="entry name" value="NB-ARC"/>
</dbReference>
<dbReference type="PANTHER" id="PTHR36766">
    <property type="entry name" value="PLANT BROAD-SPECTRUM MILDEW RESISTANCE PROTEIN RPW8"/>
    <property type="match status" value="1"/>
</dbReference>
<keyword evidence="5" id="KW-0611">Plant defense</keyword>
<dbReference type="OrthoDB" id="2973320at2759"/>
<dbReference type="Pfam" id="PF00931">
    <property type="entry name" value="NB-ARC"/>
    <property type="match status" value="1"/>
</dbReference>
<protein>
    <submittedName>
        <fullName evidence="11">Disease resistance protein</fullName>
    </submittedName>
</protein>
<evidence type="ECO:0000259" key="10">
    <source>
        <dbReference type="Pfam" id="PF23598"/>
    </source>
</evidence>
<dbReference type="Gene3D" id="1.10.8.430">
    <property type="entry name" value="Helical domain of apoptotic protease-activating factors"/>
    <property type="match status" value="1"/>
</dbReference>
<evidence type="ECO:0000256" key="3">
    <source>
        <dbReference type="ARBA" id="ARBA00022737"/>
    </source>
</evidence>
<reference evidence="11 12" key="1">
    <citation type="journal article" date="2018" name="Mol. Plant">
        <title>The genome of Artemisia annua provides insight into the evolution of Asteraceae family and artemisinin biosynthesis.</title>
        <authorList>
            <person name="Shen Q."/>
            <person name="Zhang L."/>
            <person name="Liao Z."/>
            <person name="Wang S."/>
            <person name="Yan T."/>
            <person name="Shi P."/>
            <person name="Liu M."/>
            <person name="Fu X."/>
            <person name="Pan Q."/>
            <person name="Wang Y."/>
            <person name="Lv Z."/>
            <person name="Lu X."/>
            <person name="Zhang F."/>
            <person name="Jiang W."/>
            <person name="Ma Y."/>
            <person name="Chen M."/>
            <person name="Hao X."/>
            <person name="Li L."/>
            <person name="Tang Y."/>
            <person name="Lv G."/>
            <person name="Zhou Y."/>
            <person name="Sun X."/>
            <person name="Brodelius P.E."/>
            <person name="Rose J.K.C."/>
            <person name="Tang K."/>
        </authorList>
    </citation>
    <scope>NUCLEOTIDE SEQUENCE [LARGE SCALE GENOMIC DNA]</scope>
    <source>
        <strain evidence="12">cv. Huhao1</strain>
        <tissue evidence="11">Leaf</tissue>
    </source>
</reference>
<evidence type="ECO:0000259" key="7">
    <source>
        <dbReference type="Pfam" id="PF00931"/>
    </source>
</evidence>
<dbReference type="Gene3D" id="3.80.10.10">
    <property type="entry name" value="Ribonuclease Inhibitor"/>
    <property type="match status" value="1"/>
</dbReference>
<keyword evidence="2" id="KW-0433">Leucine-rich repeat</keyword>
<proteinExistence type="inferred from homology"/>
<dbReference type="InterPro" id="IPR058922">
    <property type="entry name" value="WHD_DRP"/>
</dbReference>
<dbReference type="GO" id="GO:0005524">
    <property type="term" value="F:ATP binding"/>
    <property type="evidence" value="ECO:0007669"/>
    <property type="project" value="UniProtKB-KW"/>
</dbReference>
<dbReference type="SUPFAM" id="SSF52540">
    <property type="entry name" value="P-loop containing nucleoside triphosphate hydrolases"/>
    <property type="match status" value="1"/>
</dbReference>
<dbReference type="InterPro" id="IPR055414">
    <property type="entry name" value="LRR_R13L4/SHOC2-like"/>
</dbReference>